<organism evidence="2">
    <name type="scientific">Sebdenia flabellata</name>
    <dbReference type="NCBI Taxonomy" id="42024"/>
    <lineage>
        <taxon>Eukaryota</taxon>
        <taxon>Rhodophyta</taxon>
        <taxon>Florideophyceae</taxon>
        <taxon>Rhodymeniophycidae</taxon>
        <taxon>Sebdeniales</taxon>
        <taxon>Sebdeniaceae</taxon>
        <taxon>Sebdenia</taxon>
    </lineage>
</organism>
<sequence length="444" mass="53712">MKSYSLNDFVDWKFLPWKQINKRVFMLQKKIYEASKTCQKQKIYKLQNILINCNEAKIIAIENTSISILEYYLYYDSNKYILTDRYKFIIFQSLFKKCYISNIFTVLLEKVRQYLIYLCIQPEWEARFEPLFHSSITGEINYSSQEKLINFLKDNRSYKSVKNDFLYINHHIVNKYINTHYFINKIQSLPYINYCLELWLNNCSIEEVYSFESYVLKSNNLIFYKLIYKILCTGIEWFNLKNLELESKSNSYKFNSYLSFIYNIDNFSSICISNRHINTFDFLLKSLGLNSIIKIFCNYNTKFFTISNCKTLNSLNVKVCRVKLYNQIISNLCKDIMEKTKLILYKKDLFNRWRAKKSLKLSTITLKIFYKFIQFYKFFVLFLRINIIKYIQQQLKSIIVTWIKKKYKSKNIAKSFLNKNYLNNHLLVAKEKLISCIYRLKLDR</sequence>
<evidence type="ECO:0000313" key="2">
    <source>
        <dbReference type="EMBL" id="AOM65144.1"/>
    </source>
</evidence>
<keyword evidence="2" id="KW-0934">Plastid</keyword>
<reference evidence="2" key="1">
    <citation type="journal article" date="2016" name="BMC Biol.">
        <title>Parallel evolution of highly conserved plastid genome architecture in red seaweeds and seed plants.</title>
        <authorList>
            <person name="Lee J."/>
            <person name="Cho C.H."/>
            <person name="Park S.I."/>
            <person name="Choi J.W."/>
            <person name="Song H.S."/>
            <person name="West J.A."/>
            <person name="Bhattacharya D."/>
            <person name="Yoon H.S."/>
        </authorList>
    </citation>
    <scope>NUCLEOTIDE SEQUENCE</scope>
</reference>
<geneLocation type="plastid" evidence="2"/>
<protein>
    <recommendedName>
        <fullName evidence="1">Reverse transcriptase N-terminal domain-containing protein</fullName>
    </recommendedName>
</protein>
<dbReference type="Pfam" id="PF13655">
    <property type="entry name" value="RVT_N"/>
    <property type="match status" value="1"/>
</dbReference>
<accession>A0A1C9C9U4</accession>
<dbReference type="EMBL" id="KX284713">
    <property type="protein sequence ID" value="AOM65144.1"/>
    <property type="molecule type" value="Genomic_DNA"/>
</dbReference>
<proteinExistence type="predicted"/>
<dbReference type="RefSeq" id="YP_009296209.1">
    <property type="nucleotide sequence ID" value="NC_031170.1"/>
</dbReference>
<feature type="domain" description="Reverse transcriptase N-terminal" evidence="1">
    <location>
        <begin position="12"/>
        <end position="62"/>
    </location>
</feature>
<dbReference type="AlphaFoldDB" id="A0A1C9C9U4"/>
<dbReference type="InterPro" id="IPR025960">
    <property type="entry name" value="RVT_N"/>
</dbReference>
<evidence type="ECO:0000259" key="1">
    <source>
        <dbReference type="Pfam" id="PF13655"/>
    </source>
</evidence>
<name>A0A1C9C9U4_9FLOR</name>
<dbReference type="GeneID" id="29072669"/>
<gene>
    <name evidence="2" type="primary">orf445</name>
    <name evidence="2" type="ORF">Sebd_057</name>
</gene>